<feature type="compositionally biased region" description="Basic residues" evidence="1">
    <location>
        <begin position="297"/>
        <end position="311"/>
    </location>
</feature>
<name>A0A0A9CPE8_ARUDO</name>
<dbReference type="EMBL" id="GBRH01221577">
    <property type="protein sequence ID" value="JAD76318.1"/>
    <property type="molecule type" value="Transcribed_RNA"/>
</dbReference>
<organism evidence="3">
    <name type="scientific">Arundo donax</name>
    <name type="common">Giant reed</name>
    <name type="synonym">Donax arundinaceus</name>
    <dbReference type="NCBI Taxonomy" id="35708"/>
    <lineage>
        <taxon>Eukaryota</taxon>
        <taxon>Viridiplantae</taxon>
        <taxon>Streptophyta</taxon>
        <taxon>Embryophyta</taxon>
        <taxon>Tracheophyta</taxon>
        <taxon>Spermatophyta</taxon>
        <taxon>Magnoliopsida</taxon>
        <taxon>Liliopsida</taxon>
        <taxon>Poales</taxon>
        <taxon>Poaceae</taxon>
        <taxon>PACMAD clade</taxon>
        <taxon>Arundinoideae</taxon>
        <taxon>Arundineae</taxon>
        <taxon>Arundo</taxon>
    </lineage>
</organism>
<proteinExistence type="predicted"/>
<dbReference type="InterPro" id="IPR057031">
    <property type="entry name" value="SFR19-like_C"/>
</dbReference>
<dbReference type="InterPro" id="IPR052650">
    <property type="entry name" value="Zinc_finger_CCCH"/>
</dbReference>
<dbReference type="PANTHER" id="PTHR36886">
    <property type="entry name" value="PROTEIN FRIGIDA-ESSENTIAL 1"/>
    <property type="match status" value="1"/>
</dbReference>
<feature type="region of interest" description="Disordered" evidence="1">
    <location>
        <begin position="421"/>
        <end position="451"/>
    </location>
</feature>
<feature type="compositionally biased region" description="Acidic residues" evidence="1">
    <location>
        <begin position="124"/>
        <end position="135"/>
    </location>
</feature>
<feature type="region of interest" description="Disordered" evidence="1">
    <location>
        <begin position="214"/>
        <end position="365"/>
    </location>
</feature>
<feature type="compositionally biased region" description="Basic and acidic residues" evidence="1">
    <location>
        <begin position="98"/>
        <end position="117"/>
    </location>
</feature>
<feature type="region of interest" description="Disordered" evidence="1">
    <location>
        <begin position="1"/>
        <end position="149"/>
    </location>
</feature>
<feature type="compositionally biased region" description="Pro residues" evidence="1">
    <location>
        <begin position="39"/>
        <end position="52"/>
    </location>
</feature>
<sequence>MHQMPMVPQQRNFVPMLMPGLKAPPPPPQQATYHAPQQYPKPGPLPPPPPRPSSFAPENVPPPSGPPLPPPPPPPSPPPPLPPAPPTHVVAQSWNADVEGKEDAPDGGRDAKTKEAVTHLIVSDDSDMDMDGDEDLPSRHLSPVNSSPVTAECIGDVNVPKSVSDVSSLDNDLPPGHGENAKTANVTVEGGSPFRLIQGYASDDSEDEVDACAASSVVLSPKDNQHSHPRDRNTEIGHQKLPNAEENVNAPPGTKQNGEATKYQLKDESNPVKHDTDVFGHLVKKEFNGSEFDGVQKSKRHGRSQRKRSRSKSPQDTSRSPLRINKRSPSRSLSPVGLRRQSRLPLAKRGHPAGECKVSEGGNAQQESLVGMKKLDSSSDLIGKGGDNAAPHVVIGQHGLGRNLTSESSQSIAASANAYDPHKMQITGPPSQSQSELNMSSSAGNQVHVSQSSAGVPFASVPATQNSMTCNMHRSYPQSLCPPEQVSSSNMVQLPGQPLLASSEVPQTRYQHNVIASANEFVQNQMGSYPAPDLSHPRPLDFHHHLLQPAVPSHQQPAGIPVENAPVPPPDRWSEYSGGVGLSYHQPLYGQQQPPGSSDSGTHFVYPSLQRFPSNLPGSGDLGPISDAGLPKSSIKPHYNPFASTFEQTDPILNIDPAVSPNAVGSASTKAVEHMNTLSPFGQSFPRSRTHAHESSAEAMHNVQKQFHSGFTYGAPYDPLLDSIEPSSSSINKVGLGKEKNRGVNDSRDASKVMNVEVVSENMHGLGVVAESEVEGLGEVAADTETGVVENASPEFLGAKDWSSDIPGDIGNDQSLDKSKKSKDSRSMKLFKVAVADFVKEVLKPSWRQGNMSKEAFKTIVKKTVEKVSNSVPSSHIPKTPAKIKQYVQSSQRKVTKLVMGYVDKYAKL</sequence>
<feature type="compositionally biased region" description="Basic and acidic residues" evidence="1">
    <location>
        <begin position="223"/>
        <end position="238"/>
    </location>
</feature>
<evidence type="ECO:0000256" key="1">
    <source>
        <dbReference type="SAM" id="MobiDB-lite"/>
    </source>
</evidence>
<feature type="compositionally biased region" description="Basic residues" evidence="1">
    <location>
        <begin position="340"/>
        <end position="351"/>
    </location>
</feature>
<dbReference type="AlphaFoldDB" id="A0A0A9CPE8"/>
<evidence type="ECO:0000259" key="2">
    <source>
        <dbReference type="Pfam" id="PF23030"/>
    </source>
</evidence>
<feature type="compositionally biased region" description="Low complexity" evidence="1">
    <location>
        <begin position="162"/>
        <end position="173"/>
    </location>
</feature>
<feature type="compositionally biased region" description="Pro residues" evidence="1">
    <location>
        <begin position="59"/>
        <end position="86"/>
    </location>
</feature>
<reference evidence="3" key="1">
    <citation type="submission" date="2014-09" db="EMBL/GenBank/DDBJ databases">
        <authorList>
            <person name="Magalhaes I.L.F."/>
            <person name="Oliveira U."/>
            <person name="Santos F.R."/>
            <person name="Vidigal T.H.D.A."/>
            <person name="Brescovit A.D."/>
            <person name="Santos A.J."/>
        </authorList>
    </citation>
    <scope>NUCLEOTIDE SEQUENCE</scope>
    <source>
        <tissue evidence="3">Shoot tissue taken approximately 20 cm above the soil surface</tissue>
    </source>
</reference>
<dbReference type="PANTHER" id="PTHR36886:SF7">
    <property type="entry name" value="EXPRESSED PROTEIN"/>
    <property type="match status" value="1"/>
</dbReference>
<evidence type="ECO:0000313" key="3">
    <source>
        <dbReference type="EMBL" id="JAD76318.1"/>
    </source>
</evidence>
<feature type="compositionally biased region" description="Basic and acidic residues" evidence="1">
    <location>
        <begin position="264"/>
        <end position="288"/>
    </location>
</feature>
<dbReference type="Pfam" id="PF23030">
    <property type="entry name" value="SCAF11-like_C"/>
    <property type="match status" value="1"/>
</dbReference>
<feature type="region of interest" description="Disordered" evidence="1">
    <location>
        <begin position="800"/>
        <end position="822"/>
    </location>
</feature>
<reference evidence="3" key="2">
    <citation type="journal article" date="2015" name="Data Brief">
        <title>Shoot transcriptome of the giant reed, Arundo donax.</title>
        <authorList>
            <person name="Barrero R.A."/>
            <person name="Guerrero F.D."/>
            <person name="Moolhuijzen P."/>
            <person name="Goolsby J.A."/>
            <person name="Tidwell J."/>
            <person name="Bellgard S.E."/>
            <person name="Bellgard M.I."/>
        </authorList>
    </citation>
    <scope>NUCLEOTIDE SEQUENCE</scope>
    <source>
        <tissue evidence="3">Shoot tissue taken approximately 20 cm above the soil surface</tissue>
    </source>
</reference>
<feature type="region of interest" description="Disordered" evidence="1">
    <location>
        <begin position="162"/>
        <end position="185"/>
    </location>
</feature>
<protein>
    <recommendedName>
        <fullName evidence="2">SFR19-like C-terminal domain-containing protein</fullName>
    </recommendedName>
</protein>
<accession>A0A0A9CPE8</accession>
<feature type="domain" description="SFR19-like C-terminal" evidence="2">
    <location>
        <begin position="831"/>
        <end position="890"/>
    </location>
</feature>
<feature type="compositionally biased region" description="Low complexity" evidence="1">
    <location>
        <begin position="431"/>
        <end position="442"/>
    </location>
</feature>